<evidence type="ECO:0000313" key="3">
    <source>
        <dbReference type="Proteomes" id="UP001315967"/>
    </source>
</evidence>
<proteinExistence type="predicted"/>
<dbReference type="EMBL" id="CP102453">
    <property type="protein sequence ID" value="UUX34577.1"/>
    <property type="molecule type" value="Genomic_DNA"/>
</dbReference>
<dbReference type="Pfam" id="PF13253">
    <property type="entry name" value="DUF4044"/>
    <property type="match status" value="1"/>
</dbReference>
<dbReference type="RefSeq" id="WP_313794078.1">
    <property type="nucleotide sequence ID" value="NZ_CP102453.1"/>
</dbReference>
<evidence type="ECO:0000256" key="1">
    <source>
        <dbReference type="SAM" id="Phobius"/>
    </source>
</evidence>
<sequence>MNSHKPQKSTSKMDKLVKTTAIIMVTVIIVSLVISVLASIQTFM</sequence>
<organism evidence="2 3">
    <name type="scientific">Fundicoccus culcitae</name>
    <dbReference type="NCBI Taxonomy" id="2969821"/>
    <lineage>
        <taxon>Bacteria</taxon>
        <taxon>Bacillati</taxon>
        <taxon>Bacillota</taxon>
        <taxon>Bacilli</taxon>
        <taxon>Lactobacillales</taxon>
        <taxon>Aerococcaceae</taxon>
        <taxon>Fundicoccus</taxon>
    </lineage>
</organism>
<name>A0ABY5P769_9LACT</name>
<reference evidence="2 3" key="1">
    <citation type="submission" date="2022-08" db="EMBL/GenBank/DDBJ databases">
        <title>Aerococcaceae sp. nov isolated from spoiled eye mask.</title>
        <authorList>
            <person name="Zhou G."/>
            <person name="Xie X.-B."/>
            <person name="Shi Q.-S."/>
            <person name="Wang Y.-S."/>
            <person name="Wen X."/>
            <person name="Peng H."/>
            <person name="Yang X.-J."/>
            <person name="Tao H.-B."/>
            <person name="Huang X.-M."/>
        </authorList>
    </citation>
    <scope>NUCLEOTIDE SEQUENCE [LARGE SCALE GENOMIC DNA]</scope>
    <source>
        <strain evidence="3">DM20194951</strain>
    </source>
</reference>
<keyword evidence="1" id="KW-1133">Transmembrane helix</keyword>
<dbReference type="InterPro" id="IPR025270">
    <property type="entry name" value="DUF4044"/>
</dbReference>
<protein>
    <submittedName>
        <fullName evidence="2">DUF4044 domain-containing protein</fullName>
    </submittedName>
</protein>
<evidence type="ECO:0000313" key="2">
    <source>
        <dbReference type="EMBL" id="UUX34577.1"/>
    </source>
</evidence>
<keyword evidence="1" id="KW-0812">Transmembrane</keyword>
<feature type="transmembrane region" description="Helical" evidence="1">
    <location>
        <begin position="21"/>
        <end position="40"/>
    </location>
</feature>
<dbReference type="Proteomes" id="UP001315967">
    <property type="component" value="Chromosome"/>
</dbReference>
<keyword evidence="1" id="KW-0472">Membrane</keyword>
<accession>A0ABY5P769</accession>
<gene>
    <name evidence="2" type="ORF">NRE15_02700</name>
</gene>
<keyword evidence="3" id="KW-1185">Reference proteome</keyword>